<dbReference type="Pfam" id="PF01121">
    <property type="entry name" value="CoaE"/>
    <property type="match status" value="1"/>
</dbReference>
<dbReference type="GO" id="GO:0015937">
    <property type="term" value="P:coenzyme A biosynthetic process"/>
    <property type="evidence" value="ECO:0007669"/>
    <property type="project" value="UniProtKB-UniRule"/>
</dbReference>
<dbReference type="KEGG" id="eha:Ethha_2718"/>
<dbReference type="InterPro" id="IPR027417">
    <property type="entry name" value="P-loop_NTPase"/>
</dbReference>
<evidence type="ECO:0000256" key="3">
    <source>
        <dbReference type="HAMAP-Rule" id="MF_00376"/>
    </source>
</evidence>
<evidence type="ECO:0000313" key="5">
    <source>
        <dbReference type="EMBL" id="ADU28211.1"/>
    </source>
</evidence>
<comment type="pathway">
    <text evidence="3">Cofactor biosynthesis; coenzyme A biosynthesis; CoA from (R)-pantothenate: step 5/5.</text>
</comment>
<dbReference type="SUPFAM" id="SSF52540">
    <property type="entry name" value="P-loop containing nucleoside triphosphate hydrolases"/>
    <property type="match status" value="1"/>
</dbReference>
<evidence type="ECO:0000256" key="1">
    <source>
        <dbReference type="ARBA" id="ARBA00022741"/>
    </source>
</evidence>
<keyword evidence="3" id="KW-0963">Cytoplasm</keyword>
<keyword evidence="3 5" id="KW-0418">Kinase</keyword>
<comment type="subcellular location">
    <subcellularLocation>
        <location evidence="3">Cytoplasm</location>
    </subcellularLocation>
</comment>
<dbReference type="CDD" id="cd02022">
    <property type="entry name" value="DPCK"/>
    <property type="match status" value="1"/>
</dbReference>
<comment type="catalytic activity">
    <reaction evidence="3">
        <text>3'-dephospho-CoA + ATP = ADP + CoA + H(+)</text>
        <dbReference type="Rhea" id="RHEA:18245"/>
        <dbReference type="ChEBI" id="CHEBI:15378"/>
        <dbReference type="ChEBI" id="CHEBI:30616"/>
        <dbReference type="ChEBI" id="CHEBI:57287"/>
        <dbReference type="ChEBI" id="CHEBI:57328"/>
        <dbReference type="ChEBI" id="CHEBI:456216"/>
        <dbReference type="EC" id="2.7.1.24"/>
    </reaction>
</comment>
<dbReference type="Proteomes" id="UP000001551">
    <property type="component" value="Chromosome"/>
</dbReference>
<dbReference type="GO" id="GO:0004140">
    <property type="term" value="F:dephospho-CoA kinase activity"/>
    <property type="evidence" value="ECO:0007669"/>
    <property type="project" value="UniProtKB-UniRule"/>
</dbReference>
<dbReference type="Gene3D" id="3.40.50.300">
    <property type="entry name" value="P-loop containing nucleotide triphosphate hydrolases"/>
    <property type="match status" value="1"/>
</dbReference>
<comment type="caution">
    <text evidence="3">Lacks conserved residue(s) required for the propagation of feature annotation.</text>
</comment>
<gene>
    <name evidence="3" type="primary">coaE</name>
    <name evidence="5" type="ordered locus">Ethha_2718</name>
</gene>
<dbReference type="HOGENOM" id="CLU_057180_1_1_9"/>
<keyword evidence="6" id="KW-1185">Reference proteome</keyword>
<comment type="similarity">
    <text evidence="3">Belongs to the CoaE family.</text>
</comment>
<name>E6U7T8_ETHHY</name>
<dbReference type="EMBL" id="CP002400">
    <property type="protein sequence ID" value="ADU28211.1"/>
    <property type="molecule type" value="Genomic_DNA"/>
</dbReference>
<dbReference type="GO" id="GO:0005737">
    <property type="term" value="C:cytoplasm"/>
    <property type="evidence" value="ECO:0007669"/>
    <property type="project" value="UniProtKB-SubCell"/>
</dbReference>
<protein>
    <recommendedName>
        <fullName evidence="3 4">Dephospho-CoA kinase</fullName>
        <ecNumber evidence="3 4">2.7.1.24</ecNumber>
    </recommendedName>
    <alternativeName>
        <fullName evidence="3">Dephosphocoenzyme A kinase</fullName>
    </alternativeName>
</protein>
<evidence type="ECO:0000256" key="2">
    <source>
        <dbReference type="ARBA" id="ARBA00022840"/>
    </source>
</evidence>
<evidence type="ECO:0000313" key="6">
    <source>
        <dbReference type="Proteomes" id="UP000001551"/>
    </source>
</evidence>
<dbReference type="PANTHER" id="PTHR10695">
    <property type="entry name" value="DEPHOSPHO-COA KINASE-RELATED"/>
    <property type="match status" value="1"/>
</dbReference>
<dbReference type="AlphaFoldDB" id="E6U7T8"/>
<reference evidence="5 6" key="1">
    <citation type="submission" date="2010-12" db="EMBL/GenBank/DDBJ databases">
        <title>Complete sequence of Ethanoligenens harbinense YUAN-3.</title>
        <authorList>
            <person name="Lucas S."/>
            <person name="Copeland A."/>
            <person name="Lapidus A."/>
            <person name="Cheng J.-F."/>
            <person name="Bruce D."/>
            <person name="Goodwin L."/>
            <person name="Pitluck S."/>
            <person name="Chertkov O."/>
            <person name="Misra M."/>
            <person name="Detter J.C."/>
            <person name="Han C."/>
            <person name="Tapia R."/>
            <person name="Land M."/>
            <person name="Hauser L."/>
            <person name="Jeffries C."/>
            <person name="Kyrpides N."/>
            <person name="Ivanova N."/>
            <person name="Mikhailova N."/>
            <person name="Wang A."/>
            <person name="Mouttaki H."/>
            <person name="He Z."/>
            <person name="Zhou J."/>
            <person name="Hemme C.L."/>
            <person name="Woyke T."/>
        </authorList>
    </citation>
    <scope>NUCLEOTIDE SEQUENCE [LARGE SCALE GENOMIC DNA]</scope>
    <source>
        <strain evidence="6">DSM 18485 / JCM 12961 / CGMCC 1.5033 / YUAN-3</strain>
    </source>
</reference>
<keyword evidence="3" id="KW-0173">Coenzyme A biosynthesis</keyword>
<dbReference type="GO" id="GO:0005524">
    <property type="term" value="F:ATP binding"/>
    <property type="evidence" value="ECO:0007669"/>
    <property type="project" value="UniProtKB-UniRule"/>
</dbReference>
<comment type="function">
    <text evidence="3">Catalyzes the phosphorylation of the 3'-hydroxyl group of dephosphocoenzyme A to form coenzyme A.</text>
</comment>
<dbReference type="UniPathway" id="UPA00241">
    <property type="reaction ID" value="UER00356"/>
</dbReference>
<dbReference type="PANTHER" id="PTHR10695:SF46">
    <property type="entry name" value="BIFUNCTIONAL COENZYME A SYNTHASE-RELATED"/>
    <property type="match status" value="1"/>
</dbReference>
<dbReference type="PROSITE" id="PS51219">
    <property type="entry name" value="DPCK"/>
    <property type="match status" value="1"/>
</dbReference>
<sequence>MVILGLTGPTGAGKGFVSQRLAEKGFAVVDADRVAHDVMAAGTPCVAAIAQAFGPDVLRPDGSLNRRALGALVFSDPEKLRQLNALSHPPILAQIKAELDALTAAGYPVAVVDAPTLFECGVDRLCDRITAVTAEKGTRLARIMARDGLDESRARQRIAAQPDTPFYTTRADDILENNGNIAALRAAVDELAERLLTQARAEERPCTEK</sequence>
<keyword evidence="2 3" id="KW-0067">ATP-binding</keyword>
<dbReference type="EC" id="2.7.1.24" evidence="3 4"/>
<evidence type="ECO:0000256" key="4">
    <source>
        <dbReference type="NCBIfam" id="TIGR00152"/>
    </source>
</evidence>
<keyword evidence="3 5" id="KW-0808">Transferase</keyword>
<keyword evidence="1 3" id="KW-0547">Nucleotide-binding</keyword>
<proteinExistence type="inferred from homology"/>
<dbReference type="HAMAP" id="MF_00376">
    <property type="entry name" value="Dephospho_CoA_kinase"/>
    <property type="match status" value="1"/>
</dbReference>
<accession>E6U7T8</accession>
<dbReference type="InterPro" id="IPR001977">
    <property type="entry name" value="Depp_CoAkinase"/>
</dbReference>
<dbReference type="NCBIfam" id="TIGR00152">
    <property type="entry name" value="dephospho-CoA kinase"/>
    <property type="match status" value="1"/>
</dbReference>
<dbReference type="eggNOG" id="COG0237">
    <property type="taxonomic scope" value="Bacteria"/>
</dbReference>
<organism evidence="5 6">
    <name type="scientific">Ethanoligenens harbinense (strain DSM 18485 / JCM 12961 / CGMCC 1.5033 / YUAN-3)</name>
    <dbReference type="NCBI Taxonomy" id="663278"/>
    <lineage>
        <taxon>Bacteria</taxon>
        <taxon>Bacillati</taxon>
        <taxon>Bacillota</taxon>
        <taxon>Clostridia</taxon>
        <taxon>Eubacteriales</taxon>
        <taxon>Oscillospiraceae</taxon>
        <taxon>Ethanoligenens</taxon>
    </lineage>
</organism>
<dbReference type="RefSeq" id="WP_013486554.1">
    <property type="nucleotide sequence ID" value="NC_014828.1"/>
</dbReference>
<dbReference type="STRING" id="663278.Ethha_2718"/>